<sequence length="366" mass="39210">MRIVVVGGGIAGASTAYHLARSGAEVVLVDSKAKGQATAAGAGIISPWLSKRVRIKAYYILAKAGAIYYPKLLEMLKEDGQADVSYKQVGALYVSASKKRLDELEKLAYKQRLETPEIGEIKRLDPEGAREKFPPLREDMTALYLEGAARVDGRQLLQALLAAGERHGVRYVQGHASLLHEGTDKVTGVRINGETITADRVVAAAGAWINQFLEPVGVKLPIEPQKGQIMHMHVDADTSEWPVIMPKSSHYMLGFDGGKVVAGATREVHSGYDTKQTAAGMQEVLREALKVAPGLAQAEVTEFRVGLRPAGPNPYPILGSVKKVAGLHLAAGFGPAGLNLAPYAGKMVAAEILGKPDNVEITPYLY</sequence>
<evidence type="ECO:0000313" key="6">
    <source>
        <dbReference type="EMBL" id="SNZ03779.1"/>
    </source>
</evidence>
<dbReference type="GO" id="GO:0005737">
    <property type="term" value="C:cytoplasm"/>
    <property type="evidence" value="ECO:0007669"/>
    <property type="project" value="TreeGrafter"/>
</dbReference>
<comment type="cofactor">
    <cofactor evidence="1">
        <name>FAD</name>
        <dbReference type="ChEBI" id="CHEBI:57692"/>
    </cofactor>
</comment>
<dbReference type="Pfam" id="PF01266">
    <property type="entry name" value="DAO"/>
    <property type="match status" value="1"/>
</dbReference>
<dbReference type="AlphaFoldDB" id="A0A285N2X1"/>
<dbReference type="Gene3D" id="3.30.9.10">
    <property type="entry name" value="D-Amino Acid Oxidase, subunit A, domain 2"/>
    <property type="match status" value="1"/>
</dbReference>
<keyword evidence="4" id="KW-0560">Oxidoreductase</keyword>
<reference evidence="7" key="1">
    <citation type="submission" date="2017-09" db="EMBL/GenBank/DDBJ databases">
        <authorList>
            <person name="Varghese N."/>
            <person name="Submissions S."/>
        </authorList>
    </citation>
    <scope>NUCLEOTIDE SEQUENCE [LARGE SCALE GENOMIC DNA]</scope>
    <source>
        <strain evidence="7">CGMCC 1.8913</strain>
    </source>
</reference>
<evidence type="ECO:0000256" key="3">
    <source>
        <dbReference type="ARBA" id="ARBA00022630"/>
    </source>
</evidence>
<dbReference type="Proteomes" id="UP000219356">
    <property type="component" value="Unassembled WGS sequence"/>
</dbReference>
<protein>
    <submittedName>
        <fullName evidence="6">D-amino-acid dehydrogenase</fullName>
    </submittedName>
</protein>
<proteinExistence type="inferred from homology"/>
<dbReference type="RefSeq" id="WP_097038827.1">
    <property type="nucleotide sequence ID" value="NZ_OBEK01000001.1"/>
</dbReference>
<dbReference type="OrthoDB" id="9805337at2"/>
<dbReference type="SUPFAM" id="SSF51905">
    <property type="entry name" value="FAD/NAD(P)-binding domain"/>
    <property type="match status" value="1"/>
</dbReference>
<dbReference type="PANTHER" id="PTHR13847">
    <property type="entry name" value="SARCOSINE DEHYDROGENASE-RELATED"/>
    <property type="match status" value="1"/>
</dbReference>
<name>A0A285N2X1_9BACI</name>
<dbReference type="InterPro" id="IPR036188">
    <property type="entry name" value="FAD/NAD-bd_sf"/>
</dbReference>
<dbReference type="GO" id="GO:0016491">
    <property type="term" value="F:oxidoreductase activity"/>
    <property type="evidence" value="ECO:0007669"/>
    <property type="project" value="UniProtKB-KW"/>
</dbReference>
<feature type="domain" description="FAD dependent oxidoreductase" evidence="5">
    <location>
        <begin position="2"/>
        <end position="350"/>
    </location>
</feature>
<evidence type="ECO:0000256" key="4">
    <source>
        <dbReference type="ARBA" id="ARBA00023002"/>
    </source>
</evidence>
<evidence type="ECO:0000256" key="1">
    <source>
        <dbReference type="ARBA" id="ARBA00001974"/>
    </source>
</evidence>
<dbReference type="Gene3D" id="3.50.50.60">
    <property type="entry name" value="FAD/NAD(P)-binding domain"/>
    <property type="match status" value="1"/>
</dbReference>
<dbReference type="PANTHER" id="PTHR13847:SF286">
    <property type="entry name" value="D-AMINO ACID DEHYDROGENASE"/>
    <property type="match status" value="1"/>
</dbReference>
<evidence type="ECO:0000259" key="5">
    <source>
        <dbReference type="Pfam" id="PF01266"/>
    </source>
</evidence>
<keyword evidence="3" id="KW-0285">Flavoprotein</keyword>
<keyword evidence="7" id="KW-1185">Reference proteome</keyword>
<organism evidence="6 7">
    <name type="scientific">Terribacillus aidingensis</name>
    <dbReference type="NCBI Taxonomy" id="586416"/>
    <lineage>
        <taxon>Bacteria</taxon>
        <taxon>Bacillati</taxon>
        <taxon>Bacillota</taxon>
        <taxon>Bacilli</taxon>
        <taxon>Bacillales</taxon>
        <taxon>Bacillaceae</taxon>
        <taxon>Terribacillus</taxon>
    </lineage>
</organism>
<accession>A0A285N2X1</accession>
<dbReference type="STRING" id="586416.GZ22_14205"/>
<dbReference type="EMBL" id="OBEK01000001">
    <property type="protein sequence ID" value="SNZ03779.1"/>
    <property type="molecule type" value="Genomic_DNA"/>
</dbReference>
<evidence type="ECO:0000313" key="7">
    <source>
        <dbReference type="Proteomes" id="UP000219356"/>
    </source>
</evidence>
<dbReference type="InterPro" id="IPR006076">
    <property type="entry name" value="FAD-dep_OxRdtase"/>
</dbReference>
<evidence type="ECO:0000256" key="2">
    <source>
        <dbReference type="ARBA" id="ARBA00009410"/>
    </source>
</evidence>
<gene>
    <name evidence="6" type="ORF">SAMN05421503_0450</name>
</gene>
<comment type="similarity">
    <text evidence="2">Belongs to the DadA oxidoreductase family.</text>
</comment>
<dbReference type="SUPFAM" id="SSF54373">
    <property type="entry name" value="FAD-linked reductases, C-terminal domain"/>
    <property type="match status" value="1"/>
</dbReference>